<dbReference type="Gene3D" id="3.40.50.880">
    <property type="match status" value="1"/>
</dbReference>
<evidence type="ECO:0000313" key="5">
    <source>
        <dbReference type="EMBL" id="RKQ34914.1"/>
    </source>
</evidence>
<reference evidence="5 6" key="1">
    <citation type="submission" date="2018-10" db="EMBL/GenBank/DDBJ databases">
        <title>Kocuria tytouropygialis sp. nov., isolated from the uropygial gland of an American barn owl (Tyto furcata).</title>
        <authorList>
            <person name="Braun M.S."/>
            <person name="Wang E."/>
            <person name="Zimmermann S."/>
            <person name="Wagner H."/>
            <person name="Wink M."/>
        </authorList>
    </citation>
    <scope>NUCLEOTIDE SEQUENCE [LARGE SCALE GENOMIC DNA]</scope>
    <source>
        <strain evidence="5 6">442</strain>
    </source>
</reference>
<gene>
    <name evidence="5" type="ORF">C1C97_006405</name>
</gene>
<evidence type="ECO:0000259" key="4">
    <source>
        <dbReference type="Pfam" id="PF01965"/>
    </source>
</evidence>
<evidence type="ECO:0000313" key="6">
    <source>
        <dbReference type="Proteomes" id="UP000249516"/>
    </source>
</evidence>
<comment type="caution">
    <text evidence="5">The sequence shown here is derived from an EMBL/GenBank/DDBJ whole genome shotgun (WGS) entry which is preliminary data.</text>
</comment>
<dbReference type="Proteomes" id="UP000249516">
    <property type="component" value="Unassembled WGS sequence"/>
</dbReference>
<evidence type="ECO:0000256" key="2">
    <source>
        <dbReference type="ARBA" id="ARBA00023239"/>
    </source>
</evidence>
<dbReference type="InterPro" id="IPR029062">
    <property type="entry name" value="Class_I_gatase-like"/>
</dbReference>
<name>A0A495A5I0_9MICC</name>
<protein>
    <submittedName>
        <fullName evidence="5">Type 1 glutamine amidotransferase domain-containing protein</fullName>
    </submittedName>
</protein>
<keyword evidence="5" id="KW-0808">Transferase</keyword>
<organism evidence="5 6">
    <name type="scientific">Kocuria tytonis</name>
    <dbReference type="NCBI Taxonomy" id="2054280"/>
    <lineage>
        <taxon>Bacteria</taxon>
        <taxon>Bacillati</taxon>
        <taxon>Actinomycetota</taxon>
        <taxon>Actinomycetes</taxon>
        <taxon>Micrococcales</taxon>
        <taxon>Micrococcaceae</taxon>
        <taxon>Kocuria</taxon>
    </lineage>
</organism>
<evidence type="ECO:0000256" key="3">
    <source>
        <dbReference type="ARBA" id="ARBA00038493"/>
    </source>
</evidence>
<dbReference type="GO" id="GO:0016740">
    <property type="term" value="F:transferase activity"/>
    <property type="evidence" value="ECO:0007669"/>
    <property type="project" value="UniProtKB-KW"/>
</dbReference>
<dbReference type="Pfam" id="PF01965">
    <property type="entry name" value="DJ-1_PfpI"/>
    <property type="match status" value="1"/>
</dbReference>
<dbReference type="SUPFAM" id="SSF52317">
    <property type="entry name" value="Class I glutamine amidotransferase-like"/>
    <property type="match status" value="1"/>
</dbReference>
<sequence>MTEVLFVVTAASGWTLKDGTVHPTGYWAEELAEPHRLFTEAGWGVTVATPGGVAPTLDELSLGVAGGLPKRRQQIRAYIDSIQEQLEHPRVLDEVDESAYDLVFYPGGHGPMEDLAFDPVSGELLRKRLASGKPLALLCHAPVAVLAATNDDGSNAFAGRRMTGLSNVEEKLNTFGWKAKWYLQDALEDAGINYRKGVLPLRPFVEVDGALYTGQNPQSATALAERILADLA</sequence>
<keyword evidence="6" id="KW-1185">Reference proteome</keyword>
<dbReference type="GO" id="GO:0005737">
    <property type="term" value="C:cytoplasm"/>
    <property type="evidence" value="ECO:0007669"/>
    <property type="project" value="TreeGrafter"/>
</dbReference>
<dbReference type="RefSeq" id="WP_121030727.1">
    <property type="nucleotide sequence ID" value="NZ_PNJG02000002.1"/>
</dbReference>
<keyword evidence="2" id="KW-0456">Lyase</keyword>
<dbReference type="CDD" id="cd03141">
    <property type="entry name" value="GATase1_Hsp31_like"/>
    <property type="match status" value="1"/>
</dbReference>
<evidence type="ECO:0000256" key="1">
    <source>
        <dbReference type="ARBA" id="ARBA00023016"/>
    </source>
</evidence>
<feature type="domain" description="DJ-1/PfpI" evidence="4">
    <location>
        <begin position="29"/>
        <end position="229"/>
    </location>
</feature>
<accession>A0A495A5I0</accession>
<dbReference type="GO" id="GO:0019172">
    <property type="term" value="F:glyoxalase III activity"/>
    <property type="evidence" value="ECO:0007669"/>
    <property type="project" value="TreeGrafter"/>
</dbReference>
<dbReference type="EMBL" id="PNJG02000002">
    <property type="protein sequence ID" value="RKQ34914.1"/>
    <property type="molecule type" value="Genomic_DNA"/>
</dbReference>
<dbReference type="PANTHER" id="PTHR48094">
    <property type="entry name" value="PROTEIN/NUCLEIC ACID DEGLYCASE DJ-1-RELATED"/>
    <property type="match status" value="1"/>
</dbReference>
<dbReference type="PANTHER" id="PTHR48094:SF11">
    <property type="entry name" value="GLUTATHIONE-INDEPENDENT GLYOXALASE HSP31-RELATED"/>
    <property type="match status" value="1"/>
</dbReference>
<dbReference type="GO" id="GO:0019243">
    <property type="term" value="P:methylglyoxal catabolic process to D-lactate via S-lactoyl-glutathione"/>
    <property type="evidence" value="ECO:0007669"/>
    <property type="project" value="TreeGrafter"/>
</dbReference>
<dbReference type="InterPro" id="IPR002818">
    <property type="entry name" value="DJ-1/PfpI"/>
</dbReference>
<keyword evidence="5" id="KW-0315">Glutamine amidotransferase</keyword>
<dbReference type="AlphaFoldDB" id="A0A495A5I0"/>
<comment type="similarity">
    <text evidence="3">Belongs to the peptidase C56 family. HSP31-like subfamily.</text>
</comment>
<keyword evidence="1" id="KW-0346">Stress response</keyword>
<dbReference type="OrthoDB" id="9792284at2"/>
<proteinExistence type="inferred from homology"/>
<dbReference type="InterPro" id="IPR050325">
    <property type="entry name" value="Prot/Nucl_acid_deglycase"/>
</dbReference>